<reference evidence="2 3" key="1">
    <citation type="journal article" date="2013" name="Genome Biol.">
        <title>The genome sequence of the most widely cultivated cacao type and its use to identify candidate genes regulating pod color.</title>
        <authorList>
            <person name="Motamayor J.C."/>
            <person name="Mockaitis K."/>
            <person name="Schmutz J."/>
            <person name="Haiminen N."/>
            <person name="Iii D.L."/>
            <person name="Cornejo O."/>
            <person name="Findley S.D."/>
            <person name="Zheng P."/>
            <person name="Utro F."/>
            <person name="Royaert S."/>
            <person name="Saski C."/>
            <person name="Jenkins J."/>
            <person name="Podicheti R."/>
            <person name="Zhao M."/>
            <person name="Scheffler B.E."/>
            <person name="Stack J.C."/>
            <person name="Feltus F.A."/>
            <person name="Mustiga G.M."/>
            <person name="Amores F."/>
            <person name="Phillips W."/>
            <person name="Marelli J.P."/>
            <person name="May G.D."/>
            <person name="Shapiro H."/>
            <person name="Ma J."/>
            <person name="Bustamante C.D."/>
            <person name="Schnell R.J."/>
            <person name="Main D."/>
            <person name="Gilbert D."/>
            <person name="Parida L."/>
            <person name="Kuhn D.N."/>
        </authorList>
    </citation>
    <scope>NUCLEOTIDE SEQUENCE [LARGE SCALE GENOMIC DNA]</scope>
    <source>
        <strain evidence="3">cv. Matina 1-6</strain>
    </source>
</reference>
<name>A0A061G2S6_THECC</name>
<proteinExistence type="predicted"/>
<sequence>MIKGIHTKPKEKSKVVLRSLHLLAEAAISADQSTQPRPSNNLSAEAPFFIDPSPTALPSVTNPLTGSGDGSSTGQRTRASSIGLSMAIDSDQRLRLTTLTEIC</sequence>
<organism evidence="2 3">
    <name type="scientific">Theobroma cacao</name>
    <name type="common">Cacao</name>
    <name type="synonym">Cocoa</name>
    <dbReference type="NCBI Taxonomy" id="3641"/>
    <lineage>
        <taxon>Eukaryota</taxon>
        <taxon>Viridiplantae</taxon>
        <taxon>Streptophyta</taxon>
        <taxon>Embryophyta</taxon>
        <taxon>Tracheophyta</taxon>
        <taxon>Spermatophyta</taxon>
        <taxon>Magnoliopsida</taxon>
        <taxon>eudicotyledons</taxon>
        <taxon>Gunneridae</taxon>
        <taxon>Pentapetalae</taxon>
        <taxon>rosids</taxon>
        <taxon>malvids</taxon>
        <taxon>Malvales</taxon>
        <taxon>Malvaceae</taxon>
        <taxon>Byttnerioideae</taxon>
        <taxon>Theobroma</taxon>
    </lineage>
</organism>
<feature type="compositionally biased region" description="Polar residues" evidence="1">
    <location>
        <begin position="30"/>
        <end position="43"/>
    </location>
</feature>
<gene>
    <name evidence="2" type="ORF">TCM_015641</name>
</gene>
<evidence type="ECO:0000256" key="1">
    <source>
        <dbReference type="SAM" id="MobiDB-lite"/>
    </source>
</evidence>
<dbReference type="InParanoid" id="A0A061G2S6"/>
<dbReference type="AlphaFoldDB" id="A0A061G2S6"/>
<dbReference type="EMBL" id="CM001881">
    <property type="protein sequence ID" value="EOY23886.1"/>
    <property type="molecule type" value="Genomic_DNA"/>
</dbReference>
<keyword evidence="3" id="KW-1185">Reference proteome</keyword>
<dbReference type="HOGENOM" id="CLU_2268701_0_0_1"/>
<feature type="compositionally biased region" description="Polar residues" evidence="1">
    <location>
        <begin position="56"/>
        <end position="83"/>
    </location>
</feature>
<accession>A0A061G2S6</accession>
<feature type="region of interest" description="Disordered" evidence="1">
    <location>
        <begin position="28"/>
        <end position="84"/>
    </location>
</feature>
<protein>
    <submittedName>
        <fullName evidence="2">Uncharacterized protein</fullName>
    </submittedName>
</protein>
<dbReference type="Proteomes" id="UP000026915">
    <property type="component" value="Chromosome 3"/>
</dbReference>
<evidence type="ECO:0000313" key="2">
    <source>
        <dbReference type="EMBL" id="EOY23886.1"/>
    </source>
</evidence>
<evidence type="ECO:0000313" key="3">
    <source>
        <dbReference type="Proteomes" id="UP000026915"/>
    </source>
</evidence>
<dbReference type="Gramene" id="EOY23886">
    <property type="protein sequence ID" value="EOY23886"/>
    <property type="gene ID" value="TCM_015641"/>
</dbReference>